<sequence length="209" mass="23510">MRNGLKKVSVPLKLRSFPIVLANCITDDVKAASYIPNDYQGQADITYLIVEKGYKKPLFLHIPQNYIATAARKQGFEEEWAKQPNAATPVHFFMPPDGEDYFEGARPLLDLLEKNPQSFDFDVVICGNDRIAFVAYQLLLAKGFRIPQDVAVTGYDNMVGVADLFLPPLTTVQLPHYEMGVQATLHLIEAREGKDNYLITCPLIMRESC</sequence>
<evidence type="ECO:0000313" key="4">
    <source>
        <dbReference type="Proteomes" id="UP000295537"/>
    </source>
</evidence>
<dbReference type="GO" id="GO:0003700">
    <property type="term" value="F:DNA-binding transcription factor activity"/>
    <property type="evidence" value="ECO:0007669"/>
    <property type="project" value="TreeGrafter"/>
</dbReference>
<evidence type="ECO:0000259" key="2">
    <source>
        <dbReference type="Pfam" id="PF00532"/>
    </source>
</evidence>
<dbReference type="AlphaFoldDB" id="A0A4R2N5I9"/>
<dbReference type="EMBL" id="SLXJ01000014">
    <property type="protein sequence ID" value="TCP16087.1"/>
    <property type="molecule type" value="Genomic_DNA"/>
</dbReference>
<gene>
    <name evidence="3" type="ORF">EV693_1144</name>
</gene>
<dbReference type="GO" id="GO:0000976">
    <property type="term" value="F:transcription cis-regulatory region binding"/>
    <property type="evidence" value="ECO:0007669"/>
    <property type="project" value="TreeGrafter"/>
</dbReference>
<reference evidence="3 4" key="1">
    <citation type="submission" date="2019-03" db="EMBL/GenBank/DDBJ databases">
        <title>Genomic Encyclopedia of Type Strains, Phase IV (KMG-IV): sequencing the most valuable type-strain genomes for metagenomic binning, comparative biology and taxonomic classification.</title>
        <authorList>
            <person name="Goeker M."/>
        </authorList>
    </citation>
    <scope>NUCLEOTIDE SEQUENCE [LARGE SCALE GENOMIC DNA]</scope>
    <source>
        <strain evidence="3 4">DSM 16380</strain>
    </source>
</reference>
<evidence type="ECO:0000313" key="3">
    <source>
        <dbReference type="EMBL" id="TCP16087.1"/>
    </source>
</evidence>
<dbReference type="Gene3D" id="3.40.50.2300">
    <property type="match status" value="2"/>
</dbReference>
<accession>A0A4R2N5I9</accession>
<dbReference type="Proteomes" id="UP000295537">
    <property type="component" value="Unassembled WGS sequence"/>
</dbReference>
<dbReference type="InterPro" id="IPR001761">
    <property type="entry name" value="Peripla_BP/Lac1_sug-bd_dom"/>
</dbReference>
<proteinExistence type="predicted"/>
<dbReference type="PANTHER" id="PTHR30146:SF151">
    <property type="entry name" value="HTH-TYPE TRANSCRIPTIONAL REPRESSOR CYTR"/>
    <property type="match status" value="1"/>
</dbReference>
<keyword evidence="1" id="KW-0678">Repressor</keyword>
<dbReference type="PANTHER" id="PTHR30146">
    <property type="entry name" value="LACI-RELATED TRANSCRIPTIONAL REPRESSOR"/>
    <property type="match status" value="1"/>
</dbReference>
<feature type="domain" description="Periplasmic binding protein/LacI sugar binding" evidence="2">
    <location>
        <begin position="15"/>
        <end position="206"/>
    </location>
</feature>
<dbReference type="SUPFAM" id="SSF53822">
    <property type="entry name" value="Periplasmic binding protein-like I"/>
    <property type="match status" value="1"/>
</dbReference>
<evidence type="ECO:0000256" key="1">
    <source>
        <dbReference type="ARBA" id="ARBA00022491"/>
    </source>
</evidence>
<organism evidence="3 4">
    <name type="scientific">Nicoletella semolina</name>
    <dbReference type="NCBI Taxonomy" id="271160"/>
    <lineage>
        <taxon>Bacteria</taxon>
        <taxon>Pseudomonadati</taxon>
        <taxon>Pseudomonadota</taxon>
        <taxon>Gammaproteobacteria</taxon>
        <taxon>Pasteurellales</taxon>
        <taxon>Pasteurellaceae</taxon>
        <taxon>Nicoletella</taxon>
    </lineage>
</organism>
<comment type="caution">
    <text evidence="3">The sequence shown here is derived from an EMBL/GenBank/DDBJ whole genome shotgun (WGS) entry which is preliminary data.</text>
</comment>
<dbReference type="Pfam" id="PF00532">
    <property type="entry name" value="Peripla_BP_1"/>
    <property type="match status" value="1"/>
</dbReference>
<protein>
    <submittedName>
        <fullName evidence="3">LacI family sugar-binding protein</fullName>
    </submittedName>
</protein>
<keyword evidence="4" id="KW-1185">Reference proteome</keyword>
<dbReference type="InterPro" id="IPR028082">
    <property type="entry name" value="Peripla_BP_I"/>
</dbReference>
<name>A0A4R2N5I9_9PAST</name>
<dbReference type="RefSeq" id="WP_243694590.1">
    <property type="nucleotide sequence ID" value="NZ_LVXA01000001.1"/>
</dbReference>